<dbReference type="AlphaFoldDB" id="A0A0A0J4Y2"/>
<reference evidence="1 2" key="1">
    <citation type="submission" date="2013-08" db="EMBL/GenBank/DDBJ databases">
        <title>The genome sequence of Knoellia sinensis.</title>
        <authorList>
            <person name="Zhu W."/>
            <person name="Wang G."/>
        </authorList>
    </citation>
    <scope>NUCLEOTIDE SEQUENCE [LARGE SCALE GENOMIC DNA]</scope>
    <source>
        <strain evidence="1 2">KCTC 19936</strain>
    </source>
</reference>
<protein>
    <submittedName>
        <fullName evidence="1">Uncharacterized protein</fullName>
    </submittedName>
</protein>
<comment type="caution">
    <text evidence="1">The sequence shown here is derived from an EMBL/GenBank/DDBJ whole genome shotgun (WGS) entry which is preliminary data.</text>
</comment>
<dbReference type="eggNOG" id="ENOG5033F32">
    <property type="taxonomic scope" value="Bacteria"/>
</dbReference>
<dbReference type="Proteomes" id="UP000030002">
    <property type="component" value="Unassembled WGS sequence"/>
</dbReference>
<keyword evidence="2" id="KW-1185">Reference proteome</keyword>
<evidence type="ECO:0000313" key="2">
    <source>
        <dbReference type="Proteomes" id="UP000030002"/>
    </source>
</evidence>
<proteinExistence type="predicted"/>
<gene>
    <name evidence="1" type="ORF">N802_06320</name>
</gene>
<dbReference type="STRING" id="1385520.N802_06320"/>
<dbReference type="Gene3D" id="2.40.420.20">
    <property type="match status" value="1"/>
</dbReference>
<sequence length="133" mass="13981">MVLAVAAVTTGCTAVEATPHEPLPAVTIVDGADDSAPKTLSLTADAVRRLELTTVVVEDPARVPYSAVLYDKTGKPWVYSNPEERTFIRVPVTITRVEDDAVNLSAGPPRGTRIVTRAAIKLYGAETGVGGGH</sequence>
<dbReference type="EMBL" id="AVPJ01000017">
    <property type="protein sequence ID" value="KGN30666.1"/>
    <property type="molecule type" value="Genomic_DNA"/>
</dbReference>
<organism evidence="1 2">
    <name type="scientific">Knoellia sinensis KCTC 19936</name>
    <dbReference type="NCBI Taxonomy" id="1385520"/>
    <lineage>
        <taxon>Bacteria</taxon>
        <taxon>Bacillati</taxon>
        <taxon>Actinomycetota</taxon>
        <taxon>Actinomycetes</taxon>
        <taxon>Micrococcales</taxon>
        <taxon>Intrasporangiaceae</taxon>
        <taxon>Knoellia</taxon>
    </lineage>
</organism>
<evidence type="ECO:0000313" key="1">
    <source>
        <dbReference type="EMBL" id="KGN30666.1"/>
    </source>
</evidence>
<accession>A0A0A0J4Y2</accession>
<name>A0A0A0J4Y2_9MICO</name>